<proteinExistence type="predicted"/>
<gene>
    <name evidence="1" type="ORF">TRN7648_03261</name>
</gene>
<dbReference type="Proteomes" id="UP000054935">
    <property type="component" value="Unassembled WGS sequence"/>
</dbReference>
<dbReference type="STRING" id="441103.TRN7648_03261"/>
<name>A0A0P1GX16_9RHOB</name>
<reference evidence="1 2" key="1">
    <citation type="submission" date="2015-09" db="EMBL/GenBank/DDBJ databases">
        <authorList>
            <consortium name="Swine Surveillance"/>
        </authorList>
    </citation>
    <scope>NUCLEOTIDE SEQUENCE [LARGE SCALE GENOMIC DNA]</scope>
    <source>
        <strain evidence="1 2">CECT 7648</strain>
    </source>
</reference>
<evidence type="ECO:0000313" key="1">
    <source>
        <dbReference type="EMBL" id="CUH80968.1"/>
    </source>
</evidence>
<dbReference type="AlphaFoldDB" id="A0A0P1GX16"/>
<dbReference type="EMBL" id="CYSE01000006">
    <property type="protein sequence ID" value="CUH80968.1"/>
    <property type="molecule type" value="Genomic_DNA"/>
</dbReference>
<dbReference type="Gene3D" id="3.40.50.12500">
    <property type="match status" value="1"/>
</dbReference>
<dbReference type="InterPro" id="IPR053714">
    <property type="entry name" value="Iso_Racemase_Enz_sf"/>
</dbReference>
<sequence length="53" mass="5513">MADFARDLEARHALPVVEGVGAAVGLASMLARSGAQSSRLGVWARPTRSHLLG</sequence>
<accession>A0A0P1GX16</accession>
<evidence type="ECO:0000313" key="2">
    <source>
        <dbReference type="Proteomes" id="UP000054935"/>
    </source>
</evidence>
<keyword evidence="2" id="KW-1185">Reference proteome</keyword>
<protein>
    <submittedName>
        <fullName evidence="1">Hydantoin racemase</fullName>
    </submittedName>
</protein>
<organism evidence="1 2">
    <name type="scientific">Tropicibacter naphthalenivorans</name>
    <dbReference type="NCBI Taxonomy" id="441103"/>
    <lineage>
        <taxon>Bacteria</taxon>
        <taxon>Pseudomonadati</taxon>
        <taxon>Pseudomonadota</taxon>
        <taxon>Alphaproteobacteria</taxon>
        <taxon>Rhodobacterales</taxon>
        <taxon>Roseobacteraceae</taxon>
        <taxon>Tropicibacter</taxon>
    </lineage>
</organism>